<keyword evidence="2 6" id="KW-0812">Transmembrane</keyword>
<protein>
    <submittedName>
        <fullName evidence="11">Nodulation protein NfeD</fullName>
    </submittedName>
</protein>
<feature type="domain" description="NfeD-like C-terminal" evidence="8">
    <location>
        <begin position="438"/>
        <end position="493"/>
    </location>
</feature>
<reference evidence="11" key="1">
    <citation type="submission" date="2017-05" db="EMBL/GenBank/DDBJ databases">
        <authorList>
            <person name="Imhoff J.F."/>
            <person name="Rahn T."/>
            <person name="Kuenzel S."/>
            <person name="Neulinger S.C."/>
        </authorList>
    </citation>
    <scope>NUCLEOTIDE SEQUENCE</scope>
    <source>
        <strain evidence="11">LMG 28126</strain>
    </source>
</reference>
<dbReference type="InterPro" id="IPR029045">
    <property type="entry name" value="ClpP/crotonase-like_dom_sf"/>
</dbReference>
<keyword evidence="7" id="KW-0732">Signal</keyword>
<keyword evidence="3 6" id="KW-1133">Transmembrane helix</keyword>
<dbReference type="Pfam" id="PF25145">
    <property type="entry name" value="NfeD1b_N"/>
    <property type="match status" value="1"/>
</dbReference>
<dbReference type="Pfam" id="PF24961">
    <property type="entry name" value="NfeD_membrane"/>
    <property type="match status" value="1"/>
</dbReference>
<sequence>MPRLPVLPRLLRTLCLGLALGVGALGLATGQQAPATDTPAVVLTVDGPIAPAMVQYIERNLDAAAARGVPLVVLKMDTPGGLDSSTRRIIRAILASPVPVATWVAPSGARAASAGTYILYASHIAAMAPATNLGAATPVSLGGGGAPFSGDEGDGPDNPGDPDGEGDTTAKDGTGDDTANGTGNGDAPRDAVGDAPRRSAPASAMEAKVVNDASAYIRGLAELRGRNADWAERAVRDAVSLTATEAAAQNVIDFTADTLVALLAQADGRAVTMADGTVTLATAGIATEAIEPDWRTQLLAIITNPNVALILMLVGVYGIIFEFLSPGVLVPGTVGAISLILGMYSLAMLPLNLAGAGLILLGLALIVAEAFAPSFGVLGIGGTAALVLGAMMLVDTDAPGLDVSVPLLAGVAVSGLLATAIVATLARRSFRAPVVSGAEEMVGVTGHVTDWQGRTGHVFVHGERWQARGPAGLTADAPVRVTAMDGLTLTVEPQA</sequence>
<dbReference type="PANTHER" id="PTHR33507:SF4">
    <property type="entry name" value="NODULATION COMPETITIVENESS PROTEIN NFED"/>
    <property type="match status" value="1"/>
</dbReference>
<gene>
    <name evidence="11" type="ORF">CCR87_13045</name>
</gene>
<evidence type="ECO:0000313" key="11">
    <source>
        <dbReference type="EMBL" id="MBK5928248.1"/>
    </source>
</evidence>
<dbReference type="InterPro" id="IPR052165">
    <property type="entry name" value="Membrane_assoc_protease"/>
</dbReference>
<dbReference type="CDD" id="cd07020">
    <property type="entry name" value="Clp_protease_NfeD_1"/>
    <property type="match status" value="1"/>
</dbReference>
<comment type="caution">
    <text evidence="11">The sequence shown here is derived from an EMBL/GenBank/DDBJ whole genome shotgun (WGS) entry which is preliminary data.</text>
</comment>
<keyword evidence="4 6" id="KW-0472">Membrane</keyword>
<dbReference type="SUPFAM" id="SSF52096">
    <property type="entry name" value="ClpP/crotonase"/>
    <property type="match status" value="1"/>
</dbReference>
<feature type="transmembrane region" description="Helical" evidence="6">
    <location>
        <begin position="375"/>
        <end position="394"/>
    </location>
</feature>
<name>A0A934TNB8_9RHOB</name>
<feature type="transmembrane region" description="Helical" evidence="6">
    <location>
        <begin position="298"/>
        <end position="320"/>
    </location>
</feature>
<dbReference type="InterPro" id="IPR056739">
    <property type="entry name" value="NfeD_membrane"/>
</dbReference>
<feature type="compositionally biased region" description="Basic and acidic residues" evidence="5">
    <location>
        <begin position="187"/>
        <end position="197"/>
    </location>
</feature>
<organism evidence="11 12">
    <name type="scientific">Rhodobaculum claviforme</name>
    <dbReference type="NCBI Taxonomy" id="1549854"/>
    <lineage>
        <taxon>Bacteria</taxon>
        <taxon>Pseudomonadati</taxon>
        <taxon>Pseudomonadota</taxon>
        <taxon>Alphaproteobacteria</taxon>
        <taxon>Rhodobacterales</taxon>
        <taxon>Paracoccaceae</taxon>
        <taxon>Rhodobaculum</taxon>
    </lineage>
</organism>
<evidence type="ECO:0000256" key="7">
    <source>
        <dbReference type="SAM" id="SignalP"/>
    </source>
</evidence>
<dbReference type="Pfam" id="PF01957">
    <property type="entry name" value="NfeD"/>
    <property type="match status" value="1"/>
</dbReference>
<evidence type="ECO:0000259" key="9">
    <source>
        <dbReference type="Pfam" id="PF24961"/>
    </source>
</evidence>
<dbReference type="GO" id="GO:0016020">
    <property type="term" value="C:membrane"/>
    <property type="evidence" value="ECO:0007669"/>
    <property type="project" value="UniProtKB-SubCell"/>
</dbReference>
<dbReference type="EMBL" id="NHSD01000296">
    <property type="protein sequence ID" value="MBK5928248.1"/>
    <property type="molecule type" value="Genomic_DNA"/>
</dbReference>
<dbReference type="AlphaFoldDB" id="A0A934TNB8"/>
<dbReference type="Gene3D" id="3.90.226.10">
    <property type="entry name" value="2-enoyl-CoA Hydratase, Chain A, domain 1"/>
    <property type="match status" value="1"/>
</dbReference>
<evidence type="ECO:0000259" key="8">
    <source>
        <dbReference type="Pfam" id="PF01957"/>
    </source>
</evidence>
<feature type="signal peptide" evidence="7">
    <location>
        <begin position="1"/>
        <end position="35"/>
    </location>
</feature>
<dbReference type="PANTHER" id="PTHR33507">
    <property type="entry name" value="INNER MEMBRANE PROTEIN YBBJ"/>
    <property type="match status" value="1"/>
</dbReference>
<evidence type="ECO:0000313" key="12">
    <source>
        <dbReference type="Proteomes" id="UP000706333"/>
    </source>
</evidence>
<dbReference type="InterPro" id="IPR002810">
    <property type="entry name" value="NfeD-like_C"/>
</dbReference>
<feature type="transmembrane region" description="Helical" evidence="6">
    <location>
        <begin position="406"/>
        <end position="426"/>
    </location>
</feature>
<comment type="subcellular location">
    <subcellularLocation>
        <location evidence="1">Membrane</location>
        <topology evidence="1">Multi-pass membrane protein</topology>
    </subcellularLocation>
</comment>
<keyword evidence="12" id="KW-1185">Reference proteome</keyword>
<feature type="compositionally biased region" description="Acidic residues" evidence="5">
    <location>
        <begin position="151"/>
        <end position="166"/>
    </location>
</feature>
<evidence type="ECO:0000256" key="1">
    <source>
        <dbReference type="ARBA" id="ARBA00004141"/>
    </source>
</evidence>
<dbReference type="Proteomes" id="UP000706333">
    <property type="component" value="Unassembled WGS sequence"/>
</dbReference>
<feature type="region of interest" description="Disordered" evidence="5">
    <location>
        <begin position="143"/>
        <end position="205"/>
    </location>
</feature>
<feature type="chain" id="PRO_5038010202" evidence="7">
    <location>
        <begin position="36"/>
        <end position="495"/>
    </location>
</feature>
<dbReference type="InterPro" id="IPR012340">
    <property type="entry name" value="NA-bd_OB-fold"/>
</dbReference>
<evidence type="ECO:0000259" key="10">
    <source>
        <dbReference type="Pfam" id="PF25145"/>
    </source>
</evidence>
<dbReference type="InterPro" id="IPR056738">
    <property type="entry name" value="NfeD1b_N"/>
</dbReference>
<accession>A0A934TNB8</accession>
<evidence type="ECO:0000256" key="4">
    <source>
        <dbReference type="ARBA" id="ARBA00023136"/>
    </source>
</evidence>
<dbReference type="SUPFAM" id="SSF141322">
    <property type="entry name" value="NfeD domain-like"/>
    <property type="match status" value="1"/>
</dbReference>
<evidence type="ECO:0000256" key="2">
    <source>
        <dbReference type="ARBA" id="ARBA00022692"/>
    </source>
</evidence>
<feature type="domain" description="NfeD integral membrane" evidence="9">
    <location>
        <begin position="306"/>
        <end position="421"/>
    </location>
</feature>
<feature type="transmembrane region" description="Helical" evidence="6">
    <location>
        <begin position="351"/>
        <end position="368"/>
    </location>
</feature>
<evidence type="ECO:0000256" key="5">
    <source>
        <dbReference type="SAM" id="MobiDB-lite"/>
    </source>
</evidence>
<feature type="domain" description="NfeD1b N-terminal" evidence="10">
    <location>
        <begin position="44"/>
        <end position="144"/>
    </location>
</feature>
<evidence type="ECO:0000256" key="6">
    <source>
        <dbReference type="SAM" id="Phobius"/>
    </source>
</evidence>
<proteinExistence type="predicted"/>
<evidence type="ECO:0000256" key="3">
    <source>
        <dbReference type="ARBA" id="ARBA00022989"/>
    </source>
</evidence>
<reference evidence="11" key="2">
    <citation type="journal article" date="2020" name="Microorganisms">
        <title>Osmotic Adaptation and Compatible Solute Biosynthesis of Phototrophic Bacteria as Revealed from Genome Analyses.</title>
        <authorList>
            <person name="Imhoff J.F."/>
            <person name="Rahn T."/>
            <person name="Kunzel S."/>
            <person name="Keller A."/>
            <person name="Neulinger S.C."/>
        </authorList>
    </citation>
    <scope>NUCLEOTIDE SEQUENCE</scope>
    <source>
        <strain evidence="11">LMG 28126</strain>
    </source>
</reference>
<dbReference type="Gene3D" id="2.40.50.140">
    <property type="entry name" value="Nucleic acid-binding proteins"/>
    <property type="match status" value="1"/>
</dbReference>